<name>A0A6N9V824_STRMI</name>
<evidence type="ECO:0000313" key="1">
    <source>
        <dbReference type="EMBL" id="MER0429956.1"/>
    </source>
</evidence>
<proteinExistence type="predicted"/>
<comment type="caution">
    <text evidence="2">The sequence shown here is derived from an EMBL/GenBank/DDBJ whole genome shotgun (WGS) entry which is preliminary data.</text>
</comment>
<gene>
    <name evidence="1" type="ORF">ABR748_38195</name>
    <name evidence="2" type="ORF">G3I39_16655</name>
</gene>
<keyword evidence="2" id="KW-0482">Metalloprotease</keyword>
<sequence>MPIRSHAPSAPAAGPAAAPATRRRVLAAALAVGAGIALATPLTAGTAVAASTTCLNGTLAFDHNDAEAGTHKPLVTQRARNSNWELWGRRTASGQVERLSSGLTGATDGRFSACHTGTAAPRDVHVRFFSSAGTLWRVVGAGTAKQGDPNWKNETQYTFTTATRNTPAAATDLGTVKVPRAMQQAWKITDTLNQLYSKRGSGSLCWTAHQSSACDPLTVAWRQDGSSGGYWDHPSFPGDTSDGTDWVVLKADDPDSKHLILHEAGHWFQWQLHNKQWPPVRDCNGHSLDKGASAACGWTEGFANAVAAYALGDSRYTFSTGDSYDLLDQRVVGGWGKGDWVEGRVAAALLELWGPNGPDGGNWNRTLKLMNTYVSGDFKQYFTQHRPLAGLSTTGAARTIINRNTIVY</sequence>
<organism evidence="2 3">
    <name type="scientific">Streptomyces microflavus</name>
    <name type="common">Streptomyces lipmanii</name>
    <dbReference type="NCBI Taxonomy" id="1919"/>
    <lineage>
        <taxon>Bacteria</taxon>
        <taxon>Bacillati</taxon>
        <taxon>Actinomycetota</taxon>
        <taxon>Actinomycetes</taxon>
        <taxon>Kitasatosporales</taxon>
        <taxon>Streptomycetaceae</taxon>
        <taxon>Streptomyces</taxon>
    </lineage>
</organism>
<evidence type="ECO:0000313" key="4">
    <source>
        <dbReference type="Proteomes" id="UP001456562"/>
    </source>
</evidence>
<dbReference type="InterPro" id="IPR006311">
    <property type="entry name" value="TAT_signal"/>
</dbReference>
<protein>
    <submittedName>
        <fullName evidence="2">Metalloprotease</fullName>
    </submittedName>
</protein>
<dbReference type="Proteomes" id="UP000471648">
    <property type="component" value="Unassembled WGS sequence"/>
</dbReference>
<reference evidence="1 4" key="2">
    <citation type="submission" date="2024-01" db="EMBL/GenBank/DDBJ databases">
        <title>Metagenomic exploration of the rhizosphere soil microbial community and their significance in facilitating the development of wild simulated ginseng.</title>
        <authorList>
            <person name="Huang J."/>
        </authorList>
    </citation>
    <scope>NUCLEOTIDE SEQUENCE [LARGE SCALE GENOMIC DNA]</scope>
    <source>
        <strain evidence="1 4">WY141</strain>
    </source>
</reference>
<dbReference type="Proteomes" id="UP001456562">
    <property type="component" value="Unassembled WGS sequence"/>
</dbReference>
<dbReference type="EMBL" id="JBEJUE010000083">
    <property type="protein sequence ID" value="MER0429956.1"/>
    <property type="molecule type" value="Genomic_DNA"/>
</dbReference>
<accession>A0A6N9V824</accession>
<dbReference type="AlphaFoldDB" id="A0A6N9V824"/>
<dbReference type="RefSeq" id="WP_031124695.1">
    <property type="nucleotide sequence ID" value="NZ_CP108360.1"/>
</dbReference>
<reference evidence="2 3" key="1">
    <citation type="submission" date="2020-01" db="EMBL/GenBank/DDBJ databases">
        <title>Insect and environment-associated Actinomycetes.</title>
        <authorList>
            <person name="Currrie C."/>
            <person name="Chevrette M."/>
            <person name="Carlson C."/>
            <person name="Stubbendieck R."/>
            <person name="Wendt-Pienkowski E."/>
        </authorList>
    </citation>
    <scope>NUCLEOTIDE SEQUENCE [LARGE SCALE GENOMIC DNA]</scope>
    <source>
        <strain evidence="2 3">SID14438</strain>
    </source>
</reference>
<dbReference type="GO" id="GO:0006508">
    <property type="term" value="P:proteolysis"/>
    <property type="evidence" value="ECO:0007669"/>
    <property type="project" value="UniProtKB-KW"/>
</dbReference>
<dbReference type="PROSITE" id="PS51318">
    <property type="entry name" value="TAT"/>
    <property type="match status" value="1"/>
</dbReference>
<keyword evidence="2" id="KW-0645">Protease</keyword>
<evidence type="ECO:0000313" key="3">
    <source>
        <dbReference type="Proteomes" id="UP000471648"/>
    </source>
</evidence>
<dbReference type="EMBL" id="JAAGME010000708">
    <property type="protein sequence ID" value="NEB68667.1"/>
    <property type="molecule type" value="Genomic_DNA"/>
</dbReference>
<keyword evidence="4" id="KW-1185">Reference proteome</keyword>
<keyword evidence="2" id="KW-0378">Hydrolase</keyword>
<evidence type="ECO:0000313" key="2">
    <source>
        <dbReference type="EMBL" id="NEB68667.1"/>
    </source>
</evidence>
<dbReference type="GO" id="GO:0008237">
    <property type="term" value="F:metallopeptidase activity"/>
    <property type="evidence" value="ECO:0007669"/>
    <property type="project" value="UniProtKB-KW"/>
</dbReference>